<dbReference type="SMART" id="SM00530">
    <property type="entry name" value="HTH_XRE"/>
    <property type="match status" value="1"/>
</dbReference>
<comment type="caution">
    <text evidence="2">The sequence shown here is derived from an EMBL/GenBank/DDBJ whole genome shotgun (WGS) entry which is preliminary data.</text>
</comment>
<evidence type="ECO:0000259" key="1">
    <source>
        <dbReference type="PROSITE" id="PS50943"/>
    </source>
</evidence>
<accession>A0ABT8IRN1</accession>
<keyword evidence="3" id="KW-1185">Reference proteome</keyword>
<dbReference type="EMBL" id="JANRHH010000055">
    <property type="protein sequence ID" value="MDN4595405.1"/>
    <property type="molecule type" value="Genomic_DNA"/>
</dbReference>
<dbReference type="Proteomes" id="UP001174196">
    <property type="component" value="Unassembled WGS sequence"/>
</dbReference>
<dbReference type="Pfam" id="PF13560">
    <property type="entry name" value="HTH_31"/>
    <property type="match status" value="1"/>
</dbReference>
<dbReference type="RefSeq" id="WP_301240522.1">
    <property type="nucleotide sequence ID" value="NZ_JANRHH010000055.1"/>
</dbReference>
<dbReference type="PROSITE" id="PS50943">
    <property type="entry name" value="HTH_CROC1"/>
    <property type="match status" value="1"/>
</dbReference>
<dbReference type="InterPro" id="IPR010982">
    <property type="entry name" value="Lambda_DNA-bd_dom_sf"/>
</dbReference>
<dbReference type="InterPro" id="IPR001387">
    <property type="entry name" value="Cro/C1-type_HTH"/>
</dbReference>
<sequence>MNKDELIQQLSQQMKLVRAEYGYTQEEMAEKLGISKKTLVQIEKGRQKASWTIVVALCALFANSSFLQHALGGDPLEVVQTIAHTHCEWHKPKTWGGKVWWIEKERRGGFILQQNIISRHYRILDEEQRRWYSSFDKEYMEERFDELTQPNHKEK</sequence>
<organism evidence="2 3">
    <name type="scientific">Polycladomyces subterraneus</name>
    <dbReference type="NCBI Taxonomy" id="1016997"/>
    <lineage>
        <taxon>Bacteria</taxon>
        <taxon>Bacillati</taxon>
        <taxon>Bacillota</taxon>
        <taxon>Bacilli</taxon>
        <taxon>Bacillales</taxon>
        <taxon>Thermoactinomycetaceae</taxon>
        <taxon>Polycladomyces</taxon>
    </lineage>
</organism>
<dbReference type="SUPFAM" id="SSF47413">
    <property type="entry name" value="lambda repressor-like DNA-binding domains"/>
    <property type="match status" value="1"/>
</dbReference>
<dbReference type="Gene3D" id="1.10.260.40">
    <property type="entry name" value="lambda repressor-like DNA-binding domains"/>
    <property type="match status" value="1"/>
</dbReference>
<gene>
    <name evidence="2" type="ORF">NWF35_16200</name>
</gene>
<evidence type="ECO:0000313" key="2">
    <source>
        <dbReference type="EMBL" id="MDN4595405.1"/>
    </source>
</evidence>
<name>A0ABT8IRN1_9BACL</name>
<protein>
    <submittedName>
        <fullName evidence="2">Helix-turn-helix domain-containing protein</fullName>
    </submittedName>
</protein>
<evidence type="ECO:0000313" key="3">
    <source>
        <dbReference type="Proteomes" id="UP001174196"/>
    </source>
</evidence>
<dbReference type="CDD" id="cd00093">
    <property type="entry name" value="HTH_XRE"/>
    <property type="match status" value="1"/>
</dbReference>
<feature type="domain" description="HTH cro/C1-type" evidence="1">
    <location>
        <begin position="14"/>
        <end position="67"/>
    </location>
</feature>
<proteinExistence type="predicted"/>
<reference evidence="2" key="1">
    <citation type="submission" date="2022-08" db="EMBL/GenBank/DDBJ databases">
        <title>Polycladomyces zharkentsis sp. nov., a novel thermophilic CMC and starch-degrading bacterium isolated from a geothermal spring in Kazakhstan.</title>
        <authorList>
            <person name="Mashzhan A."/>
            <person name="Kistaubaeva A."/>
            <person name="Javier-Lopez R."/>
            <person name="Birkeland N.-K."/>
        </authorList>
    </citation>
    <scope>NUCLEOTIDE SEQUENCE</scope>
    <source>
        <strain evidence="2">KSR 13</strain>
    </source>
</reference>